<evidence type="ECO:0000313" key="3">
    <source>
        <dbReference type="EMBL" id="CAB4965939.1"/>
    </source>
</evidence>
<keyword evidence="1" id="KW-0547">Nucleotide-binding</keyword>
<dbReference type="EMBL" id="CAFBNE010000117">
    <property type="protein sequence ID" value="CAB4965939.1"/>
    <property type="molecule type" value="Genomic_DNA"/>
</dbReference>
<dbReference type="Pfam" id="PF10609">
    <property type="entry name" value="ParA"/>
    <property type="match status" value="1"/>
</dbReference>
<keyword evidence="2" id="KW-0067">ATP-binding</keyword>
<dbReference type="PANTHER" id="PTHR13696">
    <property type="entry name" value="P-LOOP CONTAINING NUCLEOSIDE TRIPHOSPHATE HYDROLASE"/>
    <property type="match status" value="1"/>
</dbReference>
<accession>A0A6J7LJ73</accession>
<sequence>MTTVISVHSFRGGTGKSNTTSNLAGQLAAAGSRVAVIDTDIQSPGIHVLFGFSDDLEHTLNDYLWGKISIKEAAHDVTSVVATSTPVAEGGALFLVPSSMKAGDIARVLREGYDVGTLNDGFRDLARDLALDYLLIDTHPGLNEETLLSITISDILLLILRPDRQDFQGTAVTVDVARKLGVPALFLILNKVPSGVDLDDLRSQMTAAYSAETAAILPLSEEVVQNASAGLYSLTSPDTEWSAQIRAIANRVAH</sequence>
<organism evidence="3">
    <name type="scientific">freshwater metagenome</name>
    <dbReference type="NCBI Taxonomy" id="449393"/>
    <lineage>
        <taxon>unclassified sequences</taxon>
        <taxon>metagenomes</taxon>
        <taxon>ecological metagenomes</taxon>
    </lineage>
</organism>
<dbReference type="InterPro" id="IPR050678">
    <property type="entry name" value="DNA_Partitioning_ATPase"/>
</dbReference>
<evidence type="ECO:0000256" key="2">
    <source>
        <dbReference type="ARBA" id="ARBA00022840"/>
    </source>
</evidence>
<gene>
    <name evidence="3" type="ORF">UFOPK3772_02732</name>
</gene>
<protein>
    <submittedName>
        <fullName evidence="3">Unannotated protein</fullName>
    </submittedName>
</protein>
<dbReference type="PANTHER" id="PTHR13696:SF52">
    <property type="entry name" value="PARA FAMILY PROTEIN CT_582"/>
    <property type="match status" value="1"/>
</dbReference>
<reference evidence="3" key="1">
    <citation type="submission" date="2020-05" db="EMBL/GenBank/DDBJ databases">
        <authorList>
            <person name="Chiriac C."/>
            <person name="Salcher M."/>
            <person name="Ghai R."/>
            <person name="Kavagutti S V."/>
        </authorList>
    </citation>
    <scope>NUCLEOTIDE SEQUENCE</scope>
</reference>
<dbReference type="InterPro" id="IPR027417">
    <property type="entry name" value="P-loop_NTPase"/>
</dbReference>
<dbReference type="Gene3D" id="3.40.50.300">
    <property type="entry name" value="P-loop containing nucleotide triphosphate hydrolases"/>
    <property type="match status" value="1"/>
</dbReference>
<dbReference type="InterPro" id="IPR033756">
    <property type="entry name" value="YlxH/NBP35"/>
</dbReference>
<proteinExistence type="predicted"/>
<dbReference type="AlphaFoldDB" id="A0A6J7LJ73"/>
<dbReference type="SUPFAM" id="SSF52540">
    <property type="entry name" value="P-loop containing nucleoside triphosphate hydrolases"/>
    <property type="match status" value="1"/>
</dbReference>
<evidence type="ECO:0000256" key="1">
    <source>
        <dbReference type="ARBA" id="ARBA00022741"/>
    </source>
</evidence>
<name>A0A6J7LJ73_9ZZZZ</name>